<dbReference type="InterPro" id="IPR008952">
    <property type="entry name" value="Tetraspanin_EC2_sf"/>
</dbReference>
<dbReference type="PANTHER" id="PTHR19282:SF544">
    <property type="entry name" value="TETRASPANIN"/>
    <property type="match status" value="1"/>
</dbReference>
<comment type="similarity">
    <text evidence="2">Belongs to the tetraspanin (TM4SF) family.</text>
</comment>
<evidence type="ECO:0000256" key="2">
    <source>
        <dbReference type="ARBA" id="ARBA00006840"/>
    </source>
</evidence>
<evidence type="ECO:0000256" key="1">
    <source>
        <dbReference type="ARBA" id="ARBA00004141"/>
    </source>
</evidence>
<reference evidence="8" key="1">
    <citation type="submission" date="2025-08" db="UniProtKB">
        <authorList>
            <consortium name="RefSeq"/>
        </authorList>
    </citation>
    <scope>IDENTIFICATION</scope>
</reference>
<dbReference type="PANTHER" id="PTHR19282">
    <property type="entry name" value="TETRASPANIN"/>
    <property type="match status" value="1"/>
</dbReference>
<name>A0A6P7T770_9MOLL</name>
<evidence type="ECO:0000313" key="8">
    <source>
        <dbReference type="RefSeq" id="XP_029646634.1"/>
    </source>
</evidence>
<dbReference type="PRINTS" id="PR00259">
    <property type="entry name" value="TMFOUR"/>
</dbReference>
<accession>A0A6P7T770</accession>
<feature type="transmembrane region" description="Helical" evidence="6">
    <location>
        <begin position="83"/>
        <end position="109"/>
    </location>
</feature>
<evidence type="ECO:0000256" key="4">
    <source>
        <dbReference type="ARBA" id="ARBA00022989"/>
    </source>
</evidence>
<keyword evidence="5 6" id="KW-0472">Membrane</keyword>
<dbReference type="RefSeq" id="XP_029646634.1">
    <property type="nucleotide sequence ID" value="XM_029790774.2"/>
</dbReference>
<keyword evidence="4 6" id="KW-1133">Transmembrane helix</keyword>
<evidence type="ECO:0000256" key="5">
    <source>
        <dbReference type="ARBA" id="ARBA00023136"/>
    </source>
</evidence>
<evidence type="ECO:0000256" key="3">
    <source>
        <dbReference type="ARBA" id="ARBA00022692"/>
    </source>
</evidence>
<keyword evidence="3 6" id="KW-0812">Transmembrane</keyword>
<feature type="transmembrane region" description="Helical" evidence="6">
    <location>
        <begin position="53"/>
        <end position="76"/>
    </location>
</feature>
<keyword evidence="7" id="KW-1185">Reference proteome</keyword>
<dbReference type="AlphaFoldDB" id="A0A6P7T770"/>
<dbReference type="Gene3D" id="1.10.1450.10">
    <property type="entry name" value="Tetraspanin"/>
    <property type="match status" value="1"/>
</dbReference>
<organism evidence="7 8">
    <name type="scientific">Octopus sinensis</name>
    <name type="common">East Asian common octopus</name>
    <dbReference type="NCBI Taxonomy" id="2607531"/>
    <lineage>
        <taxon>Eukaryota</taxon>
        <taxon>Metazoa</taxon>
        <taxon>Spiralia</taxon>
        <taxon>Lophotrochozoa</taxon>
        <taxon>Mollusca</taxon>
        <taxon>Cephalopoda</taxon>
        <taxon>Coleoidea</taxon>
        <taxon>Octopodiformes</taxon>
        <taxon>Octopoda</taxon>
        <taxon>Incirrata</taxon>
        <taxon>Octopodidae</taxon>
        <taxon>Octopus</taxon>
    </lineage>
</organism>
<dbReference type="Pfam" id="PF00335">
    <property type="entry name" value="Tetraspanin"/>
    <property type="match status" value="1"/>
</dbReference>
<gene>
    <name evidence="8" type="primary">LOC115220630</name>
</gene>
<protein>
    <submittedName>
        <fullName evidence="8">Tetraspanin-36 isoform X1</fullName>
    </submittedName>
</protein>
<dbReference type="InterPro" id="IPR018499">
    <property type="entry name" value="Tetraspanin/Peripherin"/>
</dbReference>
<dbReference type="InterPro" id="IPR018503">
    <property type="entry name" value="Tetraspanin_CS"/>
</dbReference>
<dbReference type="PROSITE" id="PS00421">
    <property type="entry name" value="TM4_1"/>
    <property type="match status" value="1"/>
</dbReference>
<dbReference type="SUPFAM" id="SSF48652">
    <property type="entry name" value="Tetraspanin"/>
    <property type="match status" value="1"/>
</dbReference>
<evidence type="ECO:0000313" key="7">
    <source>
        <dbReference type="Proteomes" id="UP000515154"/>
    </source>
</evidence>
<proteinExistence type="inferred from homology"/>
<feature type="transmembrane region" description="Helical" evidence="6">
    <location>
        <begin position="214"/>
        <end position="238"/>
    </location>
</feature>
<dbReference type="Proteomes" id="UP000515154">
    <property type="component" value="Linkage group LG16"/>
</dbReference>
<dbReference type="KEGG" id="osn:115220630"/>
<sequence>MTPCHTLKPGLGTFLCEHVLEEMTAAAILFYGGAWIFKTYHHFDQLTTANITLIPASIIIGVGIILFIIGLLGIVAAGKENRWLLAAYFIALLVVLTAEVTAGLLAYLYRSHVTSAVSDGLTLAINKYDNVSSIDHDQIDYVQRELECCGVKNATDWRNTKWYKTYHAVPESCCMPQTTHNVTCDTKLDHHSTGIYHQGCYERLKLKFLDNLTYITSAGITFALLQIIGLIATCILCCRTRGVIAYKNLNSNVSANGLRV</sequence>
<comment type="subcellular location">
    <subcellularLocation>
        <location evidence="1">Membrane</location>
        <topology evidence="1">Multi-pass membrane protein</topology>
    </subcellularLocation>
</comment>
<dbReference type="GO" id="GO:0005886">
    <property type="term" value="C:plasma membrane"/>
    <property type="evidence" value="ECO:0007669"/>
    <property type="project" value="TreeGrafter"/>
</dbReference>
<evidence type="ECO:0000256" key="6">
    <source>
        <dbReference type="SAM" id="Phobius"/>
    </source>
</evidence>